<dbReference type="Proteomes" id="UP000319801">
    <property type="component" value="Unassembled WGS sequence"/>
</dbReference>
<comment type="caution">
    <text evidence="8">The sequence shown here is derived from an EMBL/GenBank/DDBJ whole genome shotgun (WGS) entry which is preliminary data.</text>
</comment>
<organism evidence="8 9">
    <name type="scientific">Bagarius yarrelli</name>
    <name type="common">Goonch</name>
    <name type="synonym">Bagrus yarrelli</name>
    <dbReference type="NCBI Taxonomy" id="175774"/>
    <lineage>
        <taxon>Eukaryota</taxon>
        <taxon>Metazoa</taxon>
        <taxon>Chordata</taxon>
        <taxon>Craniata</taxon>
        <taxon>Vertebrata</taxon>
        <taxon>Euteleostomi</taxon>
        <taxon>Actinopterygii</taxon>
        <taxon>Neopterygii</taxon>
        <taxon>Teleostei</taxon>
        <taxon>Ostariophysi</taxon>
        <taxon>Siluriformes</taxon>
        <taxon>Sisoridae</taxon>
        <taxon>Sisorinae</taxon>
        <taxon>Bagarius</taxon>
    </lineage>
</organism>
<comment type="similarity">
    <text evidence="3">Belongs to the DOCK family.</text>
</comment>
<feature type="region of interest" description="Disordered" evidence="4">
    <location>
        <begin position="330"/>
        <end position="357"/>
    </location>
</feature>
<evidence type="ECO:0000256" key="2">
    <source>
        <dbReference type="ARBA" id="ARBA00022658"/>
    </source>
</evidence>
<dbReference type="InterPro" id="IPR001849">
    <property type="entry name" value="PH_domain"/>
</dbReference>
<feature type="region of interest" description="Disordered" evidence="4">
    <location>
        <begin position="1326"/>
        <end position="1349"/>
    </location>
</feature>
<proteinExistence type="inferred from homology"/>
<dbReference type="EMBL" id="VCAZ01000076">
    <property type="protein sequence ID" value="TSP46851.1"/>
    <property type="molecule type" value="Genomic_DNA"/>
</dbReference>
<dbReference type="InterPro" id="IPR021816">
    <property type="entry name" value="DOCK_C/D_N"/>
</dbReference>
<dbReference type="InterPro" id="IPR026791">
    <property type="entry name" value="DOCK"/>
</dbReference>
<feature type="domain" description="C2 DOCK-type" evidence="6">
    <location>
        <begin position="863"/>
        <end position="1047"/>
    </location>
</feature>
<dbReference type="InterPro" id="IPR027357">
    <property type="entry name" value="DOCKER_dom"/>
</dbReference>
<dbReference type="GO" id="GO:0007264">
    <property type="term" value="P:small GTPase-mediated signal transduction"/>
    <property type="evidence" value="ECO:0007669"/>
    <property type="project" value="InterPro"/>
</dbReference>
<dbReference type="InterPro" id="IPR046769">
    <property type="entry name" value="DOCKER_Lobe_A"/>
</dbReference>
<feature type="domain" description="DOCKER" evidence="7">
    <location>
        <begin position="1751"/>
        <end position="2211"/>
    </location>
</feature>
<dbReference type="SUPFAM" id="SSF48371">
    <property type="entry name" value="ARM repeat"/>
    <property type="match status" value="1"/>
</dbReference>
<dbReference type="PANTHER" id="PTHR23317:SF71">
    <property type="entry name" value="DEDICATOR OF CYTOKINESIS PROTEIN 10"/>
    <property type="match status" value="1"/>
</dbReference>
<dbReference type="InterPro" id="IPR035892">
    <property type="entry name" value="C2_domain_sf"/>
</dbReference>
<evidence type="ECO:0000313" key="8">
    <source>
        <dbReference type="EMBL" id="TSP46851.1"/>
    </source>
</evidence>
<dbReference type="Pfam" id="PF00169">
    <property type="entry name" value="PH"/>
    <property type="match status" value="1"/>
</dbReference>
<dbReference type="PANTHER" id="PTHR23317">
    <property type="entry name" value="DEDICATOR OF CYTOKINESIS DOCK"/>
    <property type="match status" value="1"/>
</dbReference>
<evidence type="ECO:0000259" key="7">
    <source>
        <dbReference type="PROSITE" id="PS51651"/>
    </source>
</evidence>
<dbReference type="InterPro" id="IPR011993">
    <property type="entry name" value="PH-like_dom_sf"/>
</dbReference>
<dbReference type="Pfam" id="PF20421">
    <property type="entry name" value="DHR-2_Lobe_C"/>
    <property type="match status" value="1"/>
</dbReference>
<dbReference type="InterPro" id="IPR043162">
    <property type="entry name" value="DOCK_C_lobe_C"/>
</dbReference>
<keyword evidence="1" id="KW-0597">Phosphoprotein</keyword>
<dbReference type="InterPro" id="IPR046773">
    <property type="entry name" value="DOCKER_Lobe_C"/>
</dbReference>
<sequence>MKEKCTLDESIPSVQVGEETLDMKMINMKQDKVAEPQENLKEKNAGQNREDEYSGIFNVDGFEDFEEFVLDFDDYDLLESIHSHLNSPKEPILRKPEKEWRIAGFEDLEVGSVLWTGISGPALISPFLLPRPHWVHSFIATMAMCPIAAVSLIFSLDLITQFQESKKDTKALLRGTSTGNTSNCVLPKGSLLISIGEHPVKLWLKVQEKEAGTPSMGCTASVVHLQVLRTLMRGNCARTCSDRHEQVSLEVLQSLDGEADSQPRTIIITQSTVPEGAEEQAESLLVRQACKYYNSQLHVVEYTYQEYAGDYRVLPRKLYKAQKLPTHSFEIDHEDVDKDEDTTSLSSSKGGGGGSGGGGTGVFKSGWLYKGNFNSTVNNSITVRSFKRRYFQLTQLTDNSYIMNFYKDEKISKEPKGCIFLDSCTGVVQNNRLRKYAFELKMNEVTYFVLAAESEQDMEDWISTLNRILQISPPEGPALDRKSLDLTDTRHDVFDLSLNNGCLTENEEATENGINPELAKYITETEEMVGSARREERLNLFSLDPDTPVLRSPRGDCGEMPNIRPFEEKLGRRLIIYCRSLNLTLQGCVNEAESEPVTNIEPFFVTVALLDMRENRKVSADFHVDLNHELVRKMLGGSGSPGSQGTPGGHGGVQENGLKSPTEKKNGDCHLSQELENWLCFPKQAVFSITNPHTDIVMVARIEKVLMGNITSGTEPYIKNADNSKTVQKMLKSNKQFCSKLGKYRMPFAWSVRSVFKDNQGTVDRESRFSPLFKQESNKISTEDLLKLITEYRRAEKTSKLQTIPGSLEISVDCVPMEHPNTVTSSYVPVKPFEDCTQLGPTVEVDEFLQDSAKFARPYRVYKNHIYVYPKHLKYDSQKSFAKARNIAVYVEFRNSDEEQAKPLKCIYGKPGGPVFTTAASSTVLHHSQNPDFYDEIKIELPTQLHEKHHLLFSLFHVTCDINAKTGSKKKEALETPAIYSDVTINPDATMYGTLQDPHLNRFFQQCQKREADLSQPPTSNFLNCLKGLLSMERNHVIIRFLPILFNQLFKVLTQNDSDDVTSTTTRVLVHILAKCHEENLDHYMHSYIKFVFKTEAHGFRTVHEELAKGMTSDLKSNEQSAVKNILKFSWFFLEIIVKSMAQHLVDSDKLKVPRSQRFPSTFQSHLETLIMTMSDHIYWKSKDLPEETRSASQAIAAFVKRCFTLMDRGFTFKLISNYINMITNSDNKMLCEFKFEFLREVCNHEHYIPLSLPIPSARILADMPEYSLTGEFCRKHFLTGLLLRELGLSLQDEQDIRHLALASLKNLMAKHSLDSRYALKGSKDDVSVGGLASQSGHSTRPGNSVDPTLSKEVLNSITVFSSLAVSTTNNTDSRGSLISIESNPSNSDRNSEKMDGCEKFARPQSLIGFGSRFDKLDQAETRSLLMCFLHIMKTISEEVMVAYWHRAIHQEISDFFNILEKLAAAVKLAQATQNTGTLKGSNASTQSSGLLPQWMVSGQDGHRHARSHTMPILRGKNALTNPKLLQMMETDGNSAENDNFNPTDIEANLSTEVSLTVLDVLELFVQHHKKQLLQDEGQNSLMKKVFDTYLLFFQINQSTTTLRHVFAALRLFIQKGKADLCGCLCYEILKCCNHRSSSTQTEASALLYFLMRKNFEFTKGKCIVRSHLQVIKAVSQLIADAGIGGSRFQQSLAIINNFANGDAPLKNTTFPAEVKDLTKRIRTVLMATSQMKEHEKDPEMLVDLQYSLANSYASTPELRRTWLESMAKIHVRNGDLSEAAMCYIHISALIAESLKRRGYWKPEKARISSVSKEEANVINSCPLLTPQEGETSFSMGWPAFMNISPNVQEEGAMKEDAGTQDTPYTEDTLVEQLELCVDYLWKSERYELIAEINKPVIVVFEKRRDFKRLSELYYDIHRSYLKVNEVVNAEKRLFGRYYRVAFYGQGFFEEEESKEFIYKEPKLTGLSEISQRLLKLYSDKFGADNVKMIQDSNKVNPKDLDPRFAYIQVTYVVPYFDDKEQQDKKTDFERNHNINHFVFETPFTLSGKKHGDVEEQCKRRTILTTSSMFPYLKKRIQVVKQQSTEMNPIEVAIDEMSRKVSELNQLCRMDEVDMIRLQLKLQGSVSVKVNAGPMAYARAFLEEKNAKKYPDNQVKLLKEIFRQFADACGQALNVNERLIKEDQLEYQEEMKVHYKDMLNELSAIMNEQVCEHVVQKVIR</sequence>
<keyword evidence="2" id="KW-0344">Guanine-nucleotide releasing factor</keyword>
<accession>A0A556UY94</accession>
<feature type="compositionally biased region" description="Polar residues" evidence="4">
    <location>
        <begin position="1333"/>
        <end position="1349"/>
    </location>
</feature>
<gene>
    <name evidence="8" type="ORF">Baya_10865</name>
</gene>
<feature type="compositionally biased region" description="Acidic residues" evidence="4">
    <location>
        <begin position="332"/>
        <end position="342"/>
    </location>
</feature>
<feature type="compositionally biased region" description="Gly residues" evidence="4">
    <location>
        <begin position="636"/>
        <end position="654"/>
    </location>
</feature>
<dbReference type="CDD" id="cd13267">
    <property type="entry name" value="PH_DOCK-D"/>
    <property type="match status" value="1"/>
</dbReference>
<dbReference type="Gene3D" id="1.20.58.740">
    <property type="match status" value="1"/>
</dbReference>
<evidence type="ECO:0000259" key="6">
    <source>
        <dbReference type="PROSITE" id="PS51650"/>
    </source>
</evidence>
<dbReference type="InterPro" id="IPR016024">
    <property type="entry name" value="ARM-type_fold"/>
</dbReference>
<feature type="region of interest" description="Disordered" evidence="4">
    <location>
        <begin position="634"/>
        <end position="666"/>
    </location>
</feature>
<dbReference type="PROSITE" id="PS50003">
    <property type="entry name" value="PH_DOMAIN"/>
    <property type="match status" value="1"/>
</dbReference>
<dbReference type="InterPro" id="IPR027007">
    <property type="entry name" value="C2_DOCK-type_domain"/>
</dbReference>
<dbReference type="PROSITE" id="PS51651">
    <property type="entry name" value="DOCKER"/>
    <property type="match status" value="1"/>
</dbReference>
<feature type="region of interest" description="Disordered" evidence="4">
    <location>
        <begin position="1369"/>
        <end position="1395"/>
    </location>
</feature>
<dbReference type="Gene3D" id="2.60.40.150">
    <property type="entry name" value="C2 domain"/>
    <property type="match status" value="1"/>
</dbReference>
<dbReference type="GO" id="GO:0005085">
    <property type="term" value="F:guanyl-nucleotide exchange factor activity"/>
    <property type="evidence" value="ECO:0007669"/>
    <property type="project" value="UniProtKB-KW"/>
</dbReference>
<dbReference type="FunFam" id="1.20.58.740:FF:000001">
    <property type="entry name" value="dedicator of cytokinesis protein 9 isoform X1"/>
    <property type="match status" value="1"/>
</dbReference>
<reference evidence="8 9" key="1">
    <citation type="journal article" date="2019" name="Genome Biol. Evol.">
        <title>Whole-Genome Sequencing of the Giant Devil Catfish, Bagarius yarrelli.</title>
        <authorList>
            <person name="Jiang W."/>
            <person name="Lv Y."/>
            <person name="Cheng L."/>
            <person name="Yang K."/>
            <person name="Chao B."/>
            <person name="Wang X."/>
            <person name="Li Y."/>
            <person name="Pan X."/>
            <person name="You X."/>
            <person name="Zhang Y."/>
            <person name="Yang J."/>
            <person name="Li J."/>
            <person name="Zhang X."/>
            <person name="Liu S."/>
            <person name="Sun C."/>
            <person name="Yang J."/>
            <person name="Shi Q."/>
        </authorList>
    </citation>
    <scope>NUCLEOTIDE SEQUENCE [LARGE SCALE GENOMIC DNA]</scope>
    <source>
        <strain evidence="8">JWS20170419001</strain>
        <tissue evidence="8">Muscle</tissue>
    </source>
</reference>
<evidence type="ECO:0000256" key="3">
    <source>
        <dbReference type="PROSITE-ProRule" id="PRU00983"/>
    </source>
</evidence>
<keyword evidence="9" id="KW-1185">Reference proteome</keyword>
<dbReference type="GO" id="GO:0060997">
    <property type="term" value="P:dendritic spine morphogenesis"/>
    <property type="evidence" value="ECO:0007669"/>
    <property type="project" value="TreeGrafter"/>
</dbReference>
<dbReference type="Pfam" id="PF14429">
    <property type="entry name" value="DOCK-C2"/>
    <property type="match status" value="1"/>
</dbReference>
<dbReference type="PROSITE" id="PS51650">
    <property type="entry name" value="C2_DOCK"/>
    <property type="match status" value="1"/>
</dbReference>
<name>A0A556UY94_BAGYA</name>
<protein>
    <submittedName>
        <fullName evidence="8">Dedicator of cytokinesis protein 10</fullName>
    </submittedName>
</protein>
<dbReference type="GO" id="GO:0030334">
    <property type="term" value="P:regulation of cell migration"/>
    <property type="evidence" value="ECO:0007669"/>
    <property type="project" value="TreeGrafter"/>
</dbReference>
<evidence type="ECO:0000313" key="9">
    <source>
        <dbReference type="Proteomes" id="UP000319801"/>
    </source>
</evidence>
<dbReference type="SMART" id="SM00233">
    <property type="entry name" value="PH"/>
    <property type="match status" value="1"/>
</dbReference>
<dbReference type="Gene3D" id="2.30.29.30">
    <property type="entry name" value="Pleckstrin-homology domain (PH domain)/Phosphotyrosine-binding domain (PTB)"/>
    <property type="match status" value="1"/>
</dbReference>
<evidence type="ECO:0000256" key="4">
    <source>
        <dbReference type="SAM" id="MobiDB-lite"/>
    </source>
</evidence>
<dbReference type="Pfam" id="PF11878">
    <property type="entry name" value="DOCK_C-D_N"/>
    <property type="match status" value="1"/>
</dbReference>
<dbReference type="OrthoDB" id="47328at2759"/>
<dbReference type="SUPFAM" id="SSF50729">
    <property type="entry name" value="PH domain-like"/>
    <property type="match status" value="1"/>
</dbReference>
<dbReference type="Gene3D" id="1.25.40.410">
    <property type="match status" value="1"/>
</dbReference>
<dbReference type="InterPro" id="IPR046770">
    <property type="entry name" value="DOCKER_Lobe_B"/>
</dbReference>
<dbReference type="Pfam" id="PF06920">
    <property type="entry name" value="DHR-2_Lobe_A"/>
    <property type="match status" value="2"/>
</dbReference>
<dbReference type="Pfam" id="PF20422">
    <property type="entry name" value="DHR-2_Lobe_B"/>
    <property type="match status" value="1"/>
</dbReference>
<feature type="domain" description="PH" evidence="5">
    <location>
        <begin position="361"/>
        <end position="470"/>
    </location>
</feature>
<dbReference type="InterPro" id="IPR043161">
    <property type="entry name" value="DOCK_C_lobe_A"/>
</dbReference>
<feature type="compositionally biased region" description="Polar residues" evidence="4">
    <location>
        <begin position="1369"/>
        <end position="1389"/>
    </location>
</feature>
<evidence type="ECO:0000256" key="1">
    <source>
        <dbReference type="ARBA" id="ARBA00022553"/>
    </source>
</evidence>
<dbReference type="FunFam" id="2.30.29.30:FF:000016">
    <property type="entry name" value="dedicator of cytokinesis protein 9 isoform X1"/>
    <property type="match status" value="1"/>
</dbReference>
<evidence type="ECO:0000259" key="5">
    <source>
        <dbReference type="PROSITE" id="PS50003"/>
    </source>
</evidence>